<gene>
    <name evidence="2" type="ORF">TIFTF001_027539</name>
</gene>
<evidence type="ECO:0000256" key="1">
    <source>
        <dbReference type="SAM" id="MobiDB-lite"/>
    </source>
</evidence>
<comment type="caution">
    <text evidence="2">The sequence shown here is derived from an EMBL/GenBank/DDBJ whole genome shotgun (WGS) entry which is preliminary data.</text>
</comment>
<keyword evidence="3" id="KW-1185">Reference proteome</keyword>
<accession>A0AA88DN76</accession>
<protein>
    <submittedName>
        <fullName evidence="2">Uncharacterized protein</fullName>
    </submittedName>
</protein>
<name>A0AA88DN76_FICCA</name>
<reference evidence="2" key="1">
    <citation type="submission" date="2023-07" db="EMBL/GenBank/DDBJ databases">
        <title>draft genome sequence of fig (Ficus carica).</title>
        <authorList>
            <person name="Takahashi T."/>
            <person name="Nishimura K."/>
        </authorList>
    </citation>
    <scope>NUCLEOTIDE SEQUENCE</scope>
</reference>
<evidence type="ECO:0000313" key="3">
    <source>
        <dbReference type="Proteomes" id="UP001187192"/>
    </source>
</evidence>
<feature type="region of interest" description="Disordered" evidence="1">
    <location>
        <begin position="164"/>
        <end position="197"/>
    </location>
</feature>
<sequence>MHDESKNIKKIQGVPQHARASLRARGRALGVRGAHYGRLKRAPHFGLAEKLSWPDVGAHTESAPMLKDKKLFRKKTKLEFRKPSLSLVSKQALSSSTEPSMKRTIPIGFLETPCIDEYASLDLFDIDSDNTWMTPIICYIQNGDLPTDKQQARKLRIQSLDILSSGTSSTSAPSLDPTCTTSDSKKVTTSSRRSTKATAIITPPREHYSISIEARILLAHHEGRCGSIHQAM</sequence>
<proteinExistence type="predicted"/>
<organism evidence="2 3">
    <name type="scientific">Ficus carica</name>
    <name type="common">Common fig</name>
    <dbReference type="NCBI Taxonomy" id="3494"/>
    <lineage>
        <taxon>Eukaryota</taxon>
        <taxon>Viridiplantae</taxon>
        <taxon>Streptophyta</taxon>
        <taxon>Embryophyta</taxon>
        <taxon>Tracheophyta</taxon>
        <taxon>Spermatophyta</taxon>
        <taxon>Magnoliopsida</taxon>
        <taxon>eudicotyledons</taxon>
        <taxon>Gunneridae</taxon>
        <taxon>Pentapetalae</taxon>
        <taxon>rosids</taxon>
        <taxon>fabids</taxon>
        <taxon>Rosales</taxon>
        <taxon>Moraceae</taxon>
        <taxon>Ficeae</taxon>
        <taxon>Ficus</taxon>
    </lineage>
</organism>
<dbReference type="EMBL" id="BTGU01000078">
    <property type="protein sequence ID" value="GMN58441.1"/>
    <property type="molecule type" value="Genomic_DNA"/>
</dbReference>
<dbReference type="Proteomes" id="UP001187192">
    <property type="component" value="Unassembled WGS sequence"/>
</dbReference>
<dbReference type="AlphaFoldDB" id="A0AA88DN76"/>
<evidence type="ECO:0000313" key="2">
    <source>
        <dbReference type="EMBL" id="GMN58441.1"/>
    </source>
</evidence>